<evidence type="ECO:0000313" key="3">
    <source>
        <dbReference type="EMBL" id="RJX41270.1"/>
    </source>
</evidence>
<dbReference type="EMBL" id="QXQB01000001">
    <property type="protein sequence ID" value="RJX41270.1"/>
    <property type="molecule type" value="Genomic_DNA"/>
</dbReference>
<proteinExistence type="inferred from homology"/>
<dbReference type="InterPro" id="IPR010819">
    <property type="entry name" value="AGE/CE"/>
</dbReference>
<dbReference type="AlphaFoldDB" id="A0A3A6PLM8"/>
<sequence length="423" mass="48808">MQMNSMLSFYRDHLQESLWPFWQRALDRTHGGIYTCFNNEGTELLSTDKFTWSQGRFVWILSRMARMCRQGLLDEKQLGWKADDMLEHAGKTVSFLAKHVFLDNGNCAYLLTESGEKKEFIPGQGYDLSFYADGFVVLGFAEYARAQNDSEALEQALKLYRSIEARLEAGSVRSEPYPVPDGFASQSFAMIMLNVAQELADALMAASHPAGPEIRERSKHYMNEIMDRFVHEDDLLTELLPLHESGRDTLLARQIAPGHSIECMWFVLQEARKLGRPELIEKAGRVIKKAFQIGWDGAYGGLYRYVDRDGGEPRGRQINDGYESLICDTWDMKIWWPHSEALYTFLLGHELTQDEQFQHMYEQMHQYVFRTFPHPDPLVGEWIQIRDRQGQPVQKVVALPVKDPYHIMRNVLLTIELLAARPS</sequence>
<dbReference type="Gene3D" id="1.50.10.10">
    <property type="match status" value="1"/>
</dbReference>
<dbReference type="InterPro" id="IPR012341">
    <property type="entry name" value="6hp_glycosidase-like_sf"/>
</dbReference>
<evidence type="ECO:0000313" key="4">
    <source>
        <dbReference type="Proteomes" id="UP000267798"/>
    </source>
</evidence>
<keyword evidence="4" id="KW-1185">Reference proteome</keyword>
<dbReference type="InterPro" id="IPR008928">
    <property type="entry name" value="6-hairpin_glycosidase_sf"/>
</dbReference>
<dbReference type="GO" id="GO:0005975">
    <property type="term" value="P:carbohydrate metabolic process"/>
    <property type="evidence" value="ECO:0007669"/>
    <property type="project" value="InterPro"/>
</dbReference>
<dbReference type="PANTHER" id="PTHR15108">
    <property type="entry name" value="N-ACYLGLUCOSAMINE-2-EPIMERASE"/>
    <property type="match status" value="1"/>
</dbReference>
<organism evidence="3 4">
    <name type="scientific">Paenibacillus pinisoli</name>
    <dbReference type="NCBI Taxonomy" id="1276110"/>
    <lineage>
        <taxon>Bacteria</taxon>
        <taxon>Bacillati</taxon>
        <taxon>Bacillota</taxon>
        <taxon>Bacilli</taxon>
        <taxon>Bacillales</taxon>
        <taxon>Paenibacillaceae</taxon>
        <taxon>Paenibacillus</taxon>
    </lineage>
</organism>
<evidence type="ECO:0000256" key="1">
    <source>
        <dbReference type="ARBA" id="ARBA00008558"/>
    </source>
</evidence>
<reference evidence="3 4" key="1">
    <citation type="submission" date="2018-09" db="EMBL/GenBank/DDBJ databases">
        <title>Paenibacillus aracenensis nov. sp. isolated from a cave in southern Spain.</title>
        <authorList>
            <person name="Jurado V."/>
            <person name="Gutierrez-Patricio S."/>
            <person name="Gonzalez-Pimentel J.L."/>
            <person name="Miller A.Z."/>
            <person name="Laiz L."/>
            <person name="Saiz-Jimenez C."/>
        </authorList>
    </citation>
    <scope>NUCLEOTIDE SEQUENCE [LARGE SCALE GENOMIC DNA]</scope>
    <source>
        <strain evidence="3 4">JCM 19203</strain>
    </source>
</reference>
<dbReference type="SUPFAM" id="SSF48208">
    <property type="entry name" value="Six-hairpin glycosidases"/>
    <property type="match status" value="1"/>
</dbReference>
<comment type="similarity">
    <text evidence="1">Belongs to the N-acylglucosamine 2-epimerase family.</text>
</comment>
<dbReference type="OrthoDB" id="5141876at2"/>
<dbReference type="GO" id="GO:0016853">
    <property type="term" value="F:isomerase activity"/>
    <property type="evidence" value="ECO:0007669"/>
    <property type="project" value="UniProtKB-KW"/>
</dbReference>
<dbReference type="Pfam" id="PF07221">
    <property type="entry name" value="GlcNAc_2-epim"/>
    <property type="match status" value="1"/>
</dbReference>
<dbReference type="Proteomes" id="UP000267798">
    <property type="component" value="Unassembled WGS sequence"/>
</dbReference>
<gene>
    <name evidence="3" type="ORF">D3P09_04605</name>
</gene>
<protein>
    <submittedName>
        <fullName evidence="3">N-acylglucosamine 2-epimerase</fullName>
    </submittedName>
</protein>
<comment type="caution">
    <text evidence="3">The sequence shown here is derived from an EMBL/GenBank/DDBJ whole genome shotgun (WGS) entry which is preliminary data.</text>
</comment>
<evidence type="ECO:0000256" key="2">
    <source>
        <dbReference type="ARBA" id="ARBA00023235"/>
    </source>
</evidence>
<keyword evidence="2" id="KW-0413">Isomerase</keyword>
<name>A0A3A6PLM8_9BACL</name>
<accession>A0A3A6PLM8</accession>